<feature type="compositionally biased region" description="Basic residues" evidence="1">
    <location>
        <begin position="314"/>
        <end position="323"/>
    </location>
</feature>
<organism evidence="2 3">
    <name type="scientific">Enhygromyxa salina</name>
    <dbReference type="NCBI Taxonomy" id="215803"/>
    <lineage>
        <taxon>Bacteria</taxon>
        <taxon>Pseudomonadati</taxon>
        <taxon>Myxococcota</taxon>
        <taxon>Polyangia</taxon>
        <taxon>Nannocystales</taxon>
        <taxon>Nannocystaceae</taxon>
        <taxon>Enhygromyxa</taxon>
    </lineage>
</organism>
<comment type="caution">
    <text evidence="2">The sequence shown here is derived from an EMBL/GenBank/DDBJ whole genome shotgun (WGS) entry which is preliminary data.</text>
</comment>
<feature type="compositionally biased region" description="Low complexity" evidence="1">
    <location>
        <begin position="372"/>
        <end position="386"/>
    </location>
</feature>
<gene>
    <name evidence="2" type="ORF">DB30_03362</name>
</gene>
<name>A0A0C1Z2C8_9BACT</name>
<evidence type="ECO:0000313" key="3">
    <source>
        <dbReference type="Proteomes" id="UP000031599"/>
    </source>
</evidence>
<proteinExistence type="predicted"/>
<accession>A0A0C1Z2C8</accession>
<sequence length="418" mass="44986">MCHERANRSPTTARRRPAPQLLERVGVPPRERAGVPSLAGPPTRRSPSDAIREGDPSSGPGPRRCVRIESRAPRWGPALSPDRPRPGPTIVALRPIPCPGAVRDSDAAIETARSSARELAAIARGDPTLLARSITPLATSSAAWREHPRQRSHSSRVARGHPTLSATGSRGRARAWRAAIGPSPSPLFESHAIPGQARSRAERTSEWGSRMRDARDSGVPCRSSVARVRRELRERSSEGGGRHVTCSLATGEVRLRSDRRARGMATPIAVSLGRDVQEFKQRTSARVGQARAASGVALASARARRWPALERSPRARWRSRRASSHLGSAGRSSRRPQTLAGAAMPTGAGSRASCCGAEHSRARARSPRRRTTPSASARQARARGQAQLRCARWHGQRARRGSATCEIAAAGSVRRAAR</sequence>
<feature type="compositionally biased region" description="Basic residues" evidence="1">
    <location>
        <begin position="362"/>
        <end position="371"/>
    </location>
</feature>
<evidence type="ECO:0000256" key="1">
    <source>
        <dbReference type="SAM" id="MobiDB-lite"/>
    </source>
</evidence>
<dbReference type="Proteomes" id="UP000031599">
    <property type="component" value="Unassembled WGS sequence"/>
</dbReference>
<evidence type="ECO:0000313" key="2">
    <source>
        <dbReference type="EMBL" id="KIG11549.1"/>
    </source>
</evidence>
<protein>
    <submittedName>
        <fullName evidence="2">Basic proline-rich protein</fullName>
    </submittedName>
</protein>
<feature type="region of interest" description="Disordered" evidence="1">
    <location>
        <begin position="186"/>
        <end position="222"/>
    </location>
</feature>
<feature type="compositionally biased region" description="Basic and acidic residues" evidence="1">
    <location>
        <begin position="46"/>
        <end position="55"/>
    </location>
</feature>
<reference evidence="2 3" key="1">
    <citation type="submission" date="2014-12" db="EMBL/GenBank/DDBJ databases">
        <title>Genome assembly of Enhygromyxa salina DSM 15201.</title>
        <authorList>
            <person name="Sharma G."/>
            <person name="Subramanian S."/>
        </authorList>
    </citation>
    <scope>NUCLEOTIDE SEQUENCE [LARGE SCALE GENOMIC DNA]</scope>
    <source>
        <strain evidence="2 3">DSM 15201</strain>
    </source>
</reference>
<dbReference type="AlphaFoldDB" id="A0A0C1Z2C8"/>
<feature type="region of interest" description="Disordered" evidence="1">
    <location>
        <begin position="1"/>
        <end position="100"/>
    </location>
</feature>
<feature type="region of interest" description="Disordered" evidence="1">
    <location>
        <begin position="141"/>
        <end position="172"/>
    </location>
</feature>
<feature type="compositionally biased region" description="Basic residues" evidence="1">
    <location>
        <begin position="150"/>
        <end position="159"/>
    </location>
</feature>
<dbReference type="EMBL" id="JMCC02000252">
    <property type="protein sequence ID" value="KIG11549.1"/>
    <property type="molecule type" value="Genomic_DNA"/>
</dbReference>
<feature type="compositionally biased region" description="Basic and acidic residues" evidence="1">
    <location>
        <begin position="199"/>
        <end position="216"/>
    </location>
</feature>
<feature type="region of interest" description="Disordered" evidence="1">
    <location>
        <begin position="310"/>
        <end position="386"/>
    </location>
</feature>